<dbReference type="InterPro" id="IPR002773">
    <property type="entry name" value="Deoxyhypusine_synthase"/>
</dbReference>
<dbReference type="EMBL" id="JANBPY010000956">
    <property type="protein sequence ID" value="KAJ1962495.1"/>
    <property type="molecule type" value="Genomic_DNA"/>
</dbReference>
<dbReference type="Proteomes" id="UP001150925">
    <property type="component" value="Unassembled WGS sequence"/>
</dbReference>
<dbReference type="GO" id="GO:0034038">
    <property type="term" value="F:deoxyhypusine synthase activity"/>
    <property type="evidence" value="ECO:0007669"/>
    <property type="project" value="UniProtKB-EC"/>
</dbReference>
<accession>A0A9W8E2U7</accession>
<dbReference type="Pfam" id="PF01916">
    <property type="entry name" value="DS"/>
    <property type="match status" value="2"/>
</dbReference>
<dbReference type="PANTHER" id="PTHR11703:SF0">
    <property type="entry name" value="DEOXYHYPUSINE SYNTHASE"/>
    <property type="match status" value="1"/>
</dbReference>
<dbReference type="InterPro" id="IPR029035">
    <property type="entry name" value="DHS-like_NAD/FAD-binding_dom"/>
</dbReference>
<dbReference type="EC" id="2.5.1.46" evidence="5"/>
<comment type="function">
    <text evidence="2">Catalyzes the NAD-dependent oxidative cleavage of spermidine and the subsequent transfer of the butylamine moiety of spermidine to the epsilon-amino group of a specific lysine residue of the eIF-5A precursor protein to form the intermediate deoxyhypusine residue.</text>
</comment>
<evidence type="ECO:0000256" key="2">
    <source>
        <dbReference type="ARBA" id="ARBA00002823"/>
    </source>
</evidence>
<dbReference type="SUPFAM" id="SSF52467">
    <property type="entry name" value="DHS-like NAD/FAD-binding domain"/>
    <property type="match status" value="1"/>
</dbReference>
<comment type="caution">
    <text evidence="7">The sequence shown here is derived from an EMBL/GenBank/DDBJ whole genome shotgun (WGS) entry which is preliminary data.</text>
</comment>
<organism evidence="7 8">
    <name type="scientific">Dispira parvispora</name>
    <dbReference type="NCBI Taxonomy" id="1520584"/>
    <lineage>
        <taxon>Eukaryota</taxon>
        <taxon>Fungi</taxon>
        <taxon>Fungi incertae sedis</taxon>
        <taxon>Zoopagomycota</taxon>
        <taxon>Kickxellomycotina</taxon>
        <taxon>Dimargaritomycetes</taxon>
        <taxon>Dimargaritales</taxon>
        <taxon>Dimargaritaceae</taxon>
        <taxon>Dispira</taxon>
    </lineage>
</organism>
<name>A0A9W8E2U7_9FUNG</name>
<evidence type="ECO:0000256" key="4">
    <source>
        <dbReference type="ARBA" id="ARBA00009892"/>
    </source>
</evidence>
<dbReference type="AlphaFoldDB" id="A0A9W8E2U7"/>
<gene>
    <name evidence="7" type="primary">DYS1</name>
    <name evidence="7" type="ORF">IWQ62_003509</name>
</gene>
<evidence type="ECO:0000256" key="5">
    <source>
        <dbReference type="ARBA" id="ARBA00012683"/>
    </source>
</evidence>
<reference evidence="7" key="1">
    <citation type="submission" date="2022-07" db="EMBL/GenBank/DDBJ databases">
        <title>Phylogenomic reconstructions and comparative analyses of Kickxellomycotina fungi.</title>
        <authorList>
            <person name="Reynolds N.K."/>
            <person name="Stajich J.E."/>
            <person name="Barry K."/>
            <person name="Grigoriev I.V."/>
            <person name="Crous P."/>
            <person name="Smith M.E."/>
        </authorList>
    </citation>
    <scope>NUCLEOTIDE SEQUENCE</scope>
    <source>
        <strain evidence="7">RSA 1196</strain>
    </source>
</reference>
<dbReference type="FunFam" id="3.40.910.10:FF:000010">
    <property type="entry name" value="Deoxyhypusine synthase"/>
    <property type="match status" value="2"/>
</dbReference>
<comment type="catalytic activity">
    <reaction evidence="1">
        <text>[eIF5A protein]-L-lysine + spermidine = [eIF5A protein]-deoxyhypusine + propane-1,3-diamine</text>
        <dbReference type="Rhea" id="RHEA:33299"/>
        <dbReference type="Rhea" id="RHEA-COMP:10143"/>
        <dbReference type="Rhea" id="RHEA-COMP:10144"/>
        <dbReference type="ChEBI" id="CHEBI:29969"/>
        <dbReference type="ChEBI" id="CHEBI:57484"/>
        <dbReference type="ChEBI" id="CHEBI:57834"/>
        <dbReference type="ChEBI" id="CHEBI:82657"/>
        <dbReference type="EC" id="2.5.1.46"/>
    </reaction>
</comment>
<evidence type="ECO:0000256" key="1">
    <source>
        <dbReference type="ARBA" id="ARBA00000952"/>
    </source>
</evidence>
<proteinExistence type="inferred from homology"/>
<keyword evidence="8" id="KW-1185">Reference proteome</keyword>
<evidence type="ECO:0000256" key="6">
    <source>
        <dbReference type="ARBA" id="ARBA00023027"/>
    </source>
</evidence>
<dbReference type="GO" id="GO:0005737">
    <property type="term" value="C:cytoplasm"/>
    <property type="evidence" value="ECO:0007669"/>
    <property type="project" value="TreeGrafter"/>
</dbReference>
<comment type="similarity">
    <text evidence="4">Belongs to the deoxyhypusine synthase family.</text>
</comment>
<keyword evidence="6" id="KW-0520">NAD</keyword>
<keyword evidence="7" id="KW-0808">Transferase</keyword>
<dbReference type="Gene3D" id="3.40.910.10">
    <property type="entry name" value="Deoxyhypusine synthase"/>
    <property type="match status" value="2"/>
</dbReference>
<dbReference type="OrthoDB" id="294378at2759"/>
<dbReference type="PANTHER" id="PTHR11703">
    <property type="entry name" value="DEOXYHYPUSINE SYNTHASE"/>
    <property type="match status" value="1"/>
</dbReference>
<evidence type="ECO:0000313" key="8">
    <source>
        <dbReference type="Proteomes" id="UP001150925"/>
    </source>
</evidence>
<sequence>MPEDATTIQGYDFNQGVDYSQLFSTYFRTGFQATHLGQAIAIVNRMRSWRLSDEPIKEDEAEEYRDPAVRAQTKCKIFLGFTSNLISSGLRETFRFLLQHRMVDCVVTTAGGIEEDFIKCLGPTYSGSFSLPGATLRQRGLNRIGNLLVPNDNYCKFEDWVMPILDQMLKEQKEENNIPVYCPAITDGSLGDMIYFHTYRNPGLVIDLVADIRAVNNEAVFAPKTGVIILGGGVVKHHICNANLMRNGSDFAVFINTAQEFDGSDAGARPDEAISWGKIKSTADTVKVYAEATLVFPILVAETFAKDFKPAN</sequence>
<evidence type="ECO:0000256" key="3">
    <source>
        <dbReference type="ARBA" id="ARBA00005041"/>
    </source>
</evidence>
<comment type="pathway">
    <text evidence="3">Protein modification; eIF5A hypusination.</text>
</comment>
<dbReference type="InterPro" id="IPR036982">
    <property type="entry name" value="Deoxyhypusine_synthase_sf"/>
</dbReference>
<evidence type="ECO:0000313" key="7">
    <source>
        <dbReference type="EMBL" id="KAJ1962495.1"/>
    </source>
</evidence>
<protein>
    <recommendedName>
        <fullName evidence="5">deoxyhypusine synthase</fullName>
        <ecNumber evidence="5">2.5.1.46</ecNumber>
    </recommendedName>
</protein>